<gene>
    <name evidence="12" type="ORF">HU200_065180</name>
</gene>
<protein>
    <submittedName>
        <fullName evidence="12">Uncharacterized protein</fullName>
    </submittedName>
</protein>
<dbReference type="AlphaFoldDB" id="A0A835A373"/>
<evidence type="ECO:0000259" key="10">
    <source>
        <dbReference type="Pfam" id="PF23559"/>
    </source>
</evidence>
<keyword evidence="4" id="KW-0547">Nucleotide-binding</keyword>
<dbReference type="SUPFAM" id="SSF52058">
    <property type="entry name" value="L domain-like"/>
    <property type="match status" value="1"/>
</dbReference>
<evidence type="ECO:0000256" key="3">
    <source>
        <dbReference type="ARBA" id="ARBA00022737"/>
    </source>
</evidence>
<dbReference type="EMBL" id="JACEFO010002834">
    <property type="protein sequence ID" value="KAF8647819.1"/>
    <property type="molecule type" value="Genomic_DNA"/>
</dbReference>
<dbReference type="InterPro" id="IPR041118">
    <property type="entry name" value="Rx_N"/>
</dbReference>
<dbReference type="GO" id="GO:0042742">
    <property type="term" value="P:defense response to bacterium"/>
    <property type="evidence" value="ECO:0007669"/>
    <property type="project" value="UniProtKB-ARBA"/>
</dbReference>
<dbReference type="InterPro" id="IPR058922">
    <property type="entry name" value="WHD_DRP"/>
</dbReference>
<evidence type="ECO:0000256" key="6">
    <source>
        <dbReference type="ARBA" id="ARBA00023054"/>
    </source>
</evidence>
<feature type="domain" description="Disease resistance N-terminal" evidence="9">
    <location>
        <begin position="24"/>
        <end position="108"/>
    </location>
</feature>
<dbReference type="Gene3D" id="3.80.10.10">
    <property type="entry name" value="Ribonuclease Inhibitor"/>
    <property type="match status" value="1"/>
</dbReference>
<keyword evidence="6 7" id="KW-0175">Coiled coil</keyword>
<dbReference type="GO" id="GO:0002758">
    <property type="term" value="P:innate immune response-activating signaling pathway"/>
    <property type="evidence" value="ECO:0007669"/>
    <property type="project" value="UniProtKB-ARBA"/>
</dbReference>
<dbReference type="PANTHER" id="PTHR23155">
    <property type="entry name" value="DISEASE RESISTANCE PROTEIN RP"/>
    <property type="match status" value="1"/>
</dbReference>
<proteinExistence type="inferred from homology"/>
<evidence type="ECO:0000256" key="5">
    <source>
        <dbReference type="ARBA" id="ARBA00022821"/>
    </source>
</evidence>
<dbReference type="InterPro" id="IPR036388">
    <property type="entry name" value="WH-like_DNA-bd_sf"/>
</dbReference>
<dbReference type="InterPro" id="IPR044974">
    <property type="entry name" value="Disease_R_plants"/>
</dbReference>
<dbReference type="CDD" id="cd14798">
    <property type="entry name" value="RX-CC_like"/>
    <property type="match status" value="1"/>
</dbReference>
<organism evidence="12 13">
    <name type="scientific">Digitaria exilis</name>
    <dbReference type="NCBI Taxonomy" id="1010633"/>
    <lineage>
        <taxon>Eukaryota</taxon>
        <taxon>Viridiplantae</taxon>
        <taxon>Streptophyta</taxon>
        <taxon>Embryophyta</taxon>
        <taxon>Tracheophyta</taxon>
        <taxon>Spermatophyta</taxon>
        <taxon>Magnoliopsida</taxon>
        <taxon>Liliopsida</taxon>
        <taxon>Poales</taxon>
        <taxon>Poaceae</taxon>
        <taxon>PACMAD clade</taxon>
        <taxon>Panicoideae</taxon>
        <taxon>Panicodae</taxon>
        <taxon>Paniceae</taxon>
        <taxon>Anthephorinae</taxon>
        <taxon>Digitaria</taxon>
    </lineage>
</organism>
<dbReference type="Gene3D" id="3.40.50.300">
    <property type="entry name" value="P-loop containing nucleotide triphosphate hydrolases"/>
    <property type="match status" value="1"/>
</dbReference>
<dbReference type="InterPro" id="IPR055414">
    <property type="entry name" value="LRR_R13L4/SHOC2-like"/>
</dbReference>
<evidence type="ECO:0000313" key="13">
    <source>
        <dbReference type="Proteomes" id="UP000636709"/>
    </source>
</evidence>
<dbReference type="Gene3D" id="1.20.5.4130">
    <property type="match status" value="1"/>
</dbReference>
<evidence type="ECO:0000256" key="4">
    <source>
        <dbReference type="ARBA" id="ARBA00022741"/>
    </source>
</evidence>
<sequence>MVCPFLHHLHWHAIGQAMELATGALSNLLPVLHSLLREEYNLQKSTKKNLQFLERELESMDIVLRKVGNVPLDQLDEELRIWARDIRELSYDIEDVVDTFLVRVKGRHPHYLQGSEGLVKRMVTLFKKANPATTMIDDRLRALYTKTTDLVGINKATDDLIMRLTNGDDIPRIQQKVVSICGFGGLGKTTLAKAVYDKLKKQFECAAFVSVSRSPDLKKVFKDILCELDKGRHISIHNSLWDEKQLIDQIREFLQSKSLLANKLDNITEWYRIYDSIGSGLENDLSTFPEDCEIRRERIIWRWMAEGFLHGKDSNSLFELGESYFVELVNRSMILPVDVDEQGQARACRMHDMVLDLICSLSREENFVNISSGVEESTFWQRKIRRLSLQENIRANMNMGQLRSFTIFSSAINSMPSISRFHVVRVLDLEGCDLRGCGHLNLRYIANLIHLRYLGLRHTFVVGLPENIGRLQFLQTLDLTRTLIDEAPSGIVQLRQLMCLSVNYNTRLPNGLRNMTSLEVLETVRIDEHSINIVEDLGHLCQLRVVHIDFNLQRWEGLRESMCKALMESLNNLQKIQSLEVTDFNGEDNHINEGWVLPPRLRRFVMWTASSLSPWINPALLPLLSYLDIEVHKIGGNDIQILGKLPSLRHLWLGVSGHIQELPMEEWFMVSADAFPCARVCKFFNFVTVPSIFSRGAMPKVEHLEFCIRSRHFFDDGGDLDLNDLDMGHLPSLERVVVHLHSERADSKEEVMEVEKGLRHAVCVHPNSPSIDVRHH</sequence>
<keyword evidence="13" id="KW-1185">Reference proteome</keyword>
<reference evidence="12" key="1">
    <citation type="submission" date="2020-07" db="EMBL/GenBank/DDBJ databases">
        <title>Genome sequence and genetic diversity analysis of an under-domesticated orphan crop, white fonio (Digitaria exilis).</title>
        <authorList>
            <person name="Bennetzen J.L."/>
            <person name="Chen S."/>
            <person name="Ma X."/>
            <person name="Wang X."/>
            <person name="Yssel A.E.J."/>
            <person name="Chaluvadi S.R."/>
            <person name="Johnson M."/>
            <person name="Gangashetty P."/>
            <person name="Hamidou F."/>
            <person name="Sanogo M.D."/>
            <person name="Zwaenepoel A."/>
            <person name="Wallace J."/>
            <person name="Van De Peer Y."/>
            <person name="Van Deynze A."/>
        </authorList>
    </citation>
    <scope>NUCLEOTIDE SEQUENCE</scope>
    <source>
        <tissue evidence="12">Leaves</tissue>
    </source>
</reference>
<comment type="similarity">
    <text evidence="1">Belongs to the disease resistance NB-LRR family.</text>
</comment>
<dbReference type="Pfam" id="PF18052">
    <property type="entry name" value="Rx_N"/>
    <property type="match status" value="1"/>
</dbReference>
<comment type="caution">
    <text evidence="12">The sequence shown here is derived from an EMBL/GenBank/DDBJ whole genome shotgun (WGS) entry which is preliminary data.</text>
</comment>
<feature type="domain" description="Disease resistance R13L4/SHOC-2-like LRR" evidence="11">
    <location>
        <begin position="401"/>
        <end position="771"/>
    </location>
</feature>
<evidence type="ECO:0000313" key="12">
    <source>
        <dbReference type="EMBL" id="KAF8647819.1"/>
    </source>
</evidence>
<dbReference type="GO" id="GO:0043531">
    <property type="term" value="F:ADP binding"/>
    <property type="evidence" value="ECO:0007669"/>
    <property type="project" value="InterPro"/>
</dbReference>
<keyword evidence="2" id="KW-0433">Leucine-rich repeat</keyword>
<feature type="domain" description="NB-ARC" evidence="8">
    <location>
        <begin position="157"/>
        <end position="261"/>
    </location>
</feature>
<evidence type="ECO:0000256" key="2">
    <source>
        <dbReference type="ARBA" id="ARBA00022614"/>
    </source>
</evidence>
<evidence type="ECO:0000259" key="9">
    <source>
        <dbReference type="Pfam" id="PF18052"/>
    </source>
</evidence>
<dbReference type="Proteomes" id="UP000636709">
    <property type="component" value="Unassembled WGS sequence"/>
</dbReference>
<dbReference type="FunFam" id="1.10.10.10:FF:000322">
    <property type="entry name" value="Probable disease resistance protein At1g63360"/>
    <property type="match status" value="1"/>
</dbReference>
<dbReference type="InterPro" id="IPR032675">
    <property type="entry name" value="LRR_dom_sf"/>
</dbReference>
<evidence type="ECO:0000256" key="7">
    <source>
        <dbReference type="SAM" id="Coils"/>
    </source>
</evidence>
<dbReference type="InterPro" id="IPR002182">
    <property type="entry name" value="NB-ARC"/>
</dbReference>
<accession>A0A835A373</accession>
<keyword evidence="3" id="KW-0677">Repeat</keyword>
<name>A0A835A373_9POAL</name>
<evidence type="ECO:0000259" key="8">
    <source>
        <dbReference type="Pfam" id="PF00931"/>
    </source>
</evidence>
<feature type="coiled-coil region" evidence="7">
    <location>
        <begin position="36"/>
        <end position="92"/>
    </location>
</feature>
<keyword evidence="5" id="KW-0611">Plant defense</keyword>
<evidence type="ECO:0000259" key="11">
    <source>
        <dbReference type="Pfam" id="PF23598"/>
    </source>
</evidence>
<dbReference type="InterPro" id="IPR038005">
    <property type="entry name" value="RX-like_CC"/>
</dbReference>
<dbReference type="Pfam" id="PF00931">
    <property type="entry name" value="NB-ARC"/>
    <property type="match status" value="1"/>
</dbReference>
<dbReference type="SUPFAM" id="SSF52540">
    <property type="entry name" value="P-loop containing nucleoside triphosphate hydrolases"/>
    <property type="match status" value="1"/>
</dbReference>
<dbReference type="PANTHER" id="PTHR23155:SF1116">
    <property type="entry name" value="OS12G0273300 PROTEIN"/>
    <property type="match status" value="1"/>
</dbReference>
<dbReference type="Pfam" id="PF23559">
    <property type="entry name" value="WHD_DRP"/>
    <property type="match status" value="1"/>
</dbReference>
<dbReference type="Gene3D" id="1.10.10.10">
    <property type="entry name" value="Winged helix-like DNA-binding domain superfamily/Winged helix DNA-binding domain"/>
    <property type="match status" value="1"/>
</dbReference>
<dbReference type="InterPro" id="IPR027417">
    <property type="entry name" value="P-loop_NTPase"/>
</dbReference>
<dbReference type="Pfam" id="PF23598">
    <property type="entry name" value="LRR_14"/>
    <property type="match status" value="1"/>
</dbReference>
<dbReference type="OrthoDB" id="682957at2759"/>
<dbReference type="GO" id="GO:0009626">
    <property type="term" value="P:plant-type hypersensitive response"/>
    <property type="evidence" value="ECO:0007669"/>
    <property type="project" value="UniProtKB-ARBA"/>
</dbReference>
<evidence type="ECO:0000256" key="1">
    <source>
        <dbReference type="ARBA" id="ARBA00008894"/>
    </source>
</evidence>
<feature type="domain" description="Disease resistance protein winged helix" evidence="10">
    <location>
        <begin position="288"/>
        <end position="358"/>
    </location>
</feature>